<dbReference type="KEGG" id="sesp:BN6_32380"/>
<gene>
    <name evidence="10" type="primary">lysA1</name>
    <name evidence="10" type="ordered locus">BN6_32380</name>
</gene>
<dbReference type="Pfam" id="PF00278">
    <property type="entry name" value="Orn_DAP_Arg_deC"/>
    <property type="match status" value="1"/>
</dbReference>
<feature type="domain" description="Orn/DAP/Arg decarboxylase 2 C-terminal" evidence="8">
    <location>
        <begin position="26"/>
        <end position="373"/>
    </location>
</feature>
<dbReference type="Gene3D" id="3.20.20.10">
    <property type="entry name" value="Alanine racemase"/>
    <property type="match status" value="1"/>
</dbReference>
<dbReference type="SUPFAM" id="SSF51419">
    <property type="entry name" value="PLP-binding barrel"/>
    <property type="match status" value="1"/>
</dbReference>
<accession>K0JZ57</accession>
<dbReference type="PATRIC" id="fig|1179773.3.peg.3238"/>
<evidence type="ECO:0000256" key="6">
    <source>
        <dbReference type="PIRSR" id="PIRSR600183-50"/>
    </source>
</evidence>
<dbReference type="OrthoDB" id="9802241at2"/>
<keyword evidence="2" id="KW-0210">Decarboxylase</keyword>
<dbReference type="STRING" id="1179773.BN6_32380"/>
<comment type="cofactor">
    <cofactor evidence="1 6">
        <name>pyridoxal 5'-phosphate</name>
        <dbReference type="ChEBI" id="CHEBI:597326"/>
    </cofactor>
</comment>
<dbReference type="EMBL" id="HE804045">
    <property type="protein sequence ID" value="CCH30542.1"/>
    <property type="molecule type" value="Genomic_DNA"/>
</dbReference>
<keyword evidence="11" id="KW-1185">Reference proteome</keyword>
<dbReference type="GO" id="GO:0008836">
    <property type="term" value="F:diaminopimelate decarboxylase activity"/>
    <property type="evidence" value="ECO:0007669"/>
    <property type="project" value="UniProtKB-EC"/>
</dbReference>
<dbReference type="Pfam" id="PF02784">
    <property type="entry name" value="Orn_Arg_deC_N"/>
    <property type="match status" value="1"/>
</dbReference>
<dbReference type="InterPro" id="IPR002986">
    <property type="entry name" value="DAP_deCOOHase_LysA"/>
</dbReference>
<dbReference type="InterPro" id="IPR022644">
    <property type="entry name" value="De-COase2_N"/>
</dbReference>
<evidence type="ECO:0000256" key="7">
    <source>
        <dbReference type="RuleBase" id="RU003737"/>
    </source>
</evidence>
<dbReference type="eggNOG" id="COG0019">
    <property type="taxonomic scope" value="Bacteria"/>
</dbReference>
<organism evidence="10 11">
    <name type="scientific">Saccharothrix espanaensis (strain ATCC 51144 / DSM 44229 / JCM 9112 / NBRC 15066 / NRRL 15764)</name>
    <dbReference type="NCBI Taxonomy" id="1179773"/>
    <lineage>
        <taxon>Bacteria</taxon>
        <taxon>Bacillati</taxon>
        <taxon>Actinomycetota</taxon>
        <taxon>Actinomycetes</taxon>
        <taxon>Pseudonocardiales</taxon>
        <taxon>Pseudonocardiaceae</taxon>
        <taxon>Saccharothrix</taxon>
    </lineage>
</organism>
<dbReference type="EC" id="4.1.1.20" evidence="10"/>
<keyword evidence="3 6" id="KW-0663">Pyridoxal phosphate</keyword>
<evidence type="ECO:0000313" key="11">
    <source>
        <dbReference type="Proteomes" id="UP000006281"/>
    </source>
</evidence>
<dbReference type="InterPro" id="IPR022643">
    <property type="entry name" value="De-COase2_C"/>
</dbReference>
<name>K0JZ57_SACES</name>
<dbReference type="SUPFAM" id="SSF50621">
    <property type="entry name" value="Alanine racemase C-terminal domain-like"/>
    <property type="match status" value="1"/>
</dbReference>
<dbReference type="InterPro" id="IPR029066">
    <property type="entry name" value="PLP-binding_barrel"/>
</dbReference>
<feature type="modified residue" description="N6-(pyridoxal phosphate)lysine" evidence="6">
    <location>
        <position position="53"/>
    </location>
</feature>
<dbReference type="InterPro" id="IPR000183">
    <property type="entry name" value="Orn/DAP/Arg_de-COase"/>
</dbReference>
<dbReference type="PANTHER" id="PTHR43727:SF2">
    <property type="entry name" value="GROUP IV DECARBOXYLASE"/>
    <property type="match status" value="1"/>
</dbReference>
<dbReference type="BioCyc" id="SESP1179773:BN6_RS15755-MONOMER"/>
<keyword evidence="5 10" id="KW-0456">Lyase</keyword>
<evidence type="ECO:0000259" key="8">
    <source>
        <dbReference type="Pfam" id="PF00278"/>
    </source>
</evidence>
<dbReference type="AlphaFoldDB" id="K0JZ57"/>
<keyword evidence="4" id="KW-0028">Amino-acid biosynthesis</keyword>
<dbReference type="InterPro" id="IPR022657">
    <property type="entry name" value="De-COase2_CS"/>
</dbReference>
<feature type="domain" description="Orn/DAP/Arg decarboxylase 2 N-terminal" evidence="9">
    <location>
        <begin position="32"/>
        <end position="279"/>
    </location>
</feature>
<dbReference type="PROSITE" id="PS00879">
    <property type="entry name" value="ODR_DC_2_2"/>
    <property type="match status" value="1"/>
</dbReference>
<keyword evidence="4" id="KW-0457">Lysine biosynthesis</keyword>
<evidence type="ECO:0000259" key="9">
    <source>
        <dbReference type="Pfam" id="PF02784"/>
    </source>
</evidence>
<dbReference type="PANTHER" id="PTHR43727">
    <property type="entry name" value="DIAMINOPIMELATE DECARBOXYLASE"/>
    <property type="match status" value="1"/>
</dbReference>
<dbReference type="GO" id="GO:0009089">
    <property type="term" value="P:lysine biosynthetic process via diaminopimelate"/>
    <property type="evidence" value="ECO:0007669"/>
    <property type="project" value="InterPro"/>
</dbReference>
<dbReference type="CDD" id="cd06839">
    <property type="entry name" value="PLPDE_III_Btrk_like"/>
    <property type="match status" value="1"/>
</dbReference>
<evidence type="ECO:0000313" key="10">
    <source>
        <dbReference type="EMBL" id="CCH30542.1"/>
    </source>
</evidence>
<evidence type="ECO:0000256" key="2">
    <source>
        <dbReference type="ARBA" id="ARBA00022793"/>
    </source>
</evidence>
<proteinExistence type="inferred from homology"/>
<dbReference type="Gene3D" id="2.40.37.10">
    <property type="entry name" value="Lyase, Ornithine Decarboxylase, Chain A, domain 1"/>
    <property type="match status" value="1"/>
</dbReference>
<dbReference type="HOGENOM" id="CLU_026444_0_3_11"/>
<sequence length="435" mass="47142">MTAEFEVQGIGITEIAERYGTPLYLYDGDELASRVDDLKALLHPRLEFFFSMKSNPNIGVLSVLHSRGARAEVSSMVELVTALRAGVEPADIIFLGPGKSEEELNACLDHGIYAIVCESLGELELIDRLAAERGVRASVALRVNPSFSVKGSGLTMGGKPRQFGMDEQQLFATEGLVARHPNVRFLGVQVYMGTRILSEEAVAENTERIFELADRLAAHLGIPLELVDIGGGLGVAYFDGERDLDLELLAARVNPILAEFADRHPGTRLVMELGRFLTATCGTYVVRVRYVKESMGERFAVADGGTNHHMAAVGIGSFVKRNFPMRVLNRLDEPASESWHVTGPLCTPNDTLGKKIQLPPVRPGDLVGVERSGAYGPTASPVLFLSHGYPAEVLVHGGRAHLVRSRDETEDLLRHQHLPELAATAATAITEGSAS</sequence>
<evidence type="ECO:0000256" key="5">
    <source>
        <dbReference type="ARBA" id="ARBA00023239"/>
    </source>
</evidence>
<reference evidence="10 11" key="1">
    <citation type="journal article" date="2012" name="BMC Genomics">
        <title>Complete genome sequence of Saccharothrix espanaensis DSM 44229T and comparison to the other completely sequenced Pseudonocardiaceae.</title>
        <authorList>
            <person name="Strobel T."/>
            <person name="Al-Dilaimi A."/>
            <person name="Blom J."/>
            <person name="Gessner A."/>
            <person name="Kalinowski J."/>
            <person name="Luzhetska M."/>
            <person name="Puhler A."/>
            <person name="Szczepanowski R."/>
            <person name="Bechthold A."/>
            <person name="Ruckert C."/>
        </authorList>
    </citation>
    <scope>NUCLEOTIDE SEQUENCE [LARGE SCALE GENOMIC DNA]</scope>
    <source>
        <strain evidence="11">ATCC 51144 / DSM 44229 / JCM 9112 / NBRC 15066 / NRRL 15764</strain>
    </source>
</reference>
<dbReference type="InterPro" id="IPR009006">
    <property type="entry name" value="Ala_racemase/Decarboxylase_C"/>
</dbReference>
<evidence type="ECO:0000256" key="3">
    <source>
        <dbReference type="ARBA" id="ARBA00022898"/>
    </source>
</evidence>
<evidence type="ECO:0000256" key="1">
    <source>
        <dbReference type="ARBA" id="ARBA00001933"/>
    </source>
</evidence>
<dbReference type="PRINTS" id="PR01179">
    <property type="entry name" value="ODADCRBXLASE"/>
</dbReference>
<dbReference type="Proteomes" id="UP000006281">
    <property type="component" value="Chromosome"/>
</dbReference>
<feature type="active site" description="Proton donor" evidence="6">
    <location>
        <position position="346"/>
    </location>
</feature>
<dbReference type="PRINTS" id="PR01181">
    <property type="entry name" value="DAPDCRBXLASE"/>
</dbReference>
<evidence type="ECO:0000256" key="4">
    <source>
        <dbReference type="ARBA" id="ARBA00023154"/>
    </source>
</evidence>
<comment type="similarity">
    <text evidence="7">Belongs to the Orn/Lys/Arg decarboxylase class-II family.</text>
</comment>
<protein>
    <submittedName>
        <fullName evidence="10">Diaminopimelate decarboxylase</fullName>
        <ecNumber evidence="10">4.1.1.20</ecNumber>
    </submittedName>
</protein>
<dbReference type="RefSeq" id="WP_015100654.1">
    <property type="nucleotide sequence ID" value="NC_019673.1"/>
</dbReference>